<feature type="domain" description="EF-hand" evidence="1">
    <location>
        <begin position="25"/>
        <end position="60"/>
    </location>
</feature>
<dbReference type="PROSITE" id="PS50222">
    <property type="entry name" value="EF_HAND_2"/>
    <property type="match status" value="2"/>
</dbReference>
<dbReference type="GO" id="GO:0005509">
    <property type="term" value="F:calcium ion binding"/>
    <property type="evidence" value="ECO:0007669"/>
    <property type="project" value="InterPro"/>
</dbReference>
<protein>
    <submittedName>
        <fullName evidence="2">EF hand</fullName>
    </submittedName>
</protein>
<evidence type="ECO:0000259" key="1">
    <source>
        <dbReference type="PROSITE" id="PS50222"/>
    </source>
</evidence>
<dbReference type="AlphaFoldDB" id="A0A1J5RLK1"/>
<proteinExistence type="predicted"/>
<evidence type="ECO:0000313" key="2">
    <source>
        <dbReference type="EMBL" id="OIQ97080.1"/>
    </source>
</evidence>
<dbReference type="PROSITE" id="PS00018">
    <property type="entry name" value="EF_HAND_1"/>
    <property type="match status" value="1"/>
</dbReference>
<dbReference type="SUPFAM" id="SSF47473">
    <property type="entry name" value="EF-hand"/>
    <property type="match status" value="1"/>
</dbReference>
<feature type="domain" description="EF-hand" evidence="1">
    <location>
        <begin position="63"/>
        <end position="98"/>
    </location>
</feature>
<dbReference type="InterPro" id="IPR011992">
    <property type="entry name" value="EF-hand-dom_pair"/>
</dbReference>
<dbReference type="EMBL" id="MLJW01000138">
    <property type="protein sequence ID" value="OIQ97080.1"/>
    <property type="molecule type" value="Genomic_DNA"/>
</dbReference>
<reference evidence="2" key="1">
    <citation type="submission" date="2016-10" db="EMBL/GenBank/DDBJ databases">
        <title>Sequence of Gallionella enrichment culture.</title>
        <authorList>
            <person name="Poehlein A."/>
            <person name="Muehling M."/>
            <person name="Daniel R."/>
        </authorList>
    </citation>
    <scope>NUCLEOTIDE SEQUENCE</scope>
</reference>
<name>A0A1J5RLK1_9ZZZZ</name>
<dbReference type="InterPro" id="IPR018247">
    <property type="entry name" value="EF_Hand_1_Ca_BS"/>
</dbReference>
<dbReference type="Gene3D" id="1.10.238.10">
    <property type="entry name" value="EF-hand"/>
    <property type="match status" value="1"/>
</dbReference>
<comment type="caution">
    <text evidence="2">The sequence shown here is derived from an EMBL/GenBank/DDBJ whole genome shotgun (WGS) entry which is preliminary data.</text>
</comment>
<organism evidence="2">
    <name type="scientific">mine drainage metagenome</name>
    <dbReference type="NCBI Taxonomy" id="410659"/>
    <lineage>
        <taxon>unclassified sequences</taxon>
        <taxon>metagenomes</taxon>
        <taxon>ecological metagenomes</taxon>
    </lineage>
</organism>
<accession>A0A1J5RLK1</accession>
<dbReference type="InterPro" id="IPR002048">
    <property type="entry name" value="EF_hand_dom"/>
</dbReference>
<dbReference type="Pfam" id="PF13499">
    <property type="entry name" value="EF-hand_7"/>
    <property type="match status" value="1"/>
</dbReference>
<gene>
    <name evidence="2" type="ORF">GALL_209050</name>
</gene>
<sequence length="150" mass="15781">MSLPISGSNTLNTPEIWSGASMAMPPDQKMSTLFGQIDTADTGSITKSQFEQAFKSMNPPANFQSQGADAIWAKLDPNGTGSVSKQDFVQSMTTMMKQLRGHHRGGHHHHHASVSATQTLDQSLSALDALGTPGASQVDGSVGSNLNTLA</sequence>